<accession>A0A1H3UJ32</accession>
<keyword evidence="6" id="KW-1185">Reference proteome</keyword>
<gene>
    <name evidence="3" type="ORF">I6G47_32565</name>
    <name evidence="4" type="ORF">SAMN05421547_1492</name>
</gene>
<dbReference type="EMBL" id="CP065749">
    <property type="protein sequence ID" value="QPS84888.1"/>
    <property type="molecule type" value="Genomic_DNA"/>
</dbReference>
<evidence type="ECO:0000256" key="2">
    <source>
        <dbReference type="SAM" id="SignalP"/>
    </source>
</evidence>
<evidence type="ECO:0000313" key="4">
    <source>
        <dbReference type="EMBL" id="SDZ62430.1"/>
    </source>
</evidence>
<dbReference type="RefSeq" id="WP_074924355.1">
    <property type="nucleotide sequence ID" value="NZ_CP065749.1"/>
</dbReference>
<organism evidence="4 5">
    <name type="scientific">Delftia lacustris</name>
    <dbReference type="NCBI Taxonomy" id="558537"/>
    <lineage>
        <taxon>Bacteria</taxon>
        <taxon>Pseudomonadati</taxon>
        <taxon>Pseudomonadota</taxon>
        <taxon>Betaproteobacteria</taxon>
        <taxon>Burkholderiales</taxon>
        <taxon>Comamonadaceae</taxon>
        <taxon>Delftia</taxon>
    </lineage>
</organism>
<feature type="signal peptide" evidence="2">
    <location>
        <begin position="1"/>
        <end position="29"/>
    </location>
</feature>
<keyword evidence="2" id="KW-0732">Signal</keyword>
<dbReference type="KEGG" id="dla:I6G47_32565"/>
<dbReference type="Pfam" id="PF06122">
    <property type="entry name" value="TraH"/>
    <property type="match status" value="1"/>
</dbReference>
<evidence type="ECO:0000313" key="3">
    <source>
        <dbReference type="EMBL" id="QPS84888.1"/>
    </source>
</evidence>
<proteinExistence type="predicted"/>
<evidence type="ECO:0000256" key="1">
    <source>
        <dbReference type="SAM" id="MobiDB-lite"/>
    </source>
</evidence>
<geneLocation type="plasmid" evidence="3 6">
    <name>unnamed</name>
</geneLocation>
<feature type="chain" id="PRO_5044558582" evidence="2">
    <location>
        <begin position="30"/>
        <end position="500"/>
    </location>
</feature>
<keyword evidence="3" id="KW-0614">Plasmid</keyword>
<evidence type="ECO:0000313" key="5">
    <source>
        <dbReference type="Proteomes" id="UP000183417"/>
    </source>
</evidence>
<name>A0A1H3UJ32_9BURK</name>
<dbReference type="Proteomes" id="UP000183417">
    <property type="component" value="Unassembled WGS sequence"/>
</dbReference>
<dbReference type="Proteomes" id="UP000595064">
    <property type="component" value="Plasmid unnamed"/>
</dbReference>
<feature type="region of interest" description="Disordered" evidence="1">
    <location>
        <begin position="189"/>
        <end position="219"/>
    </location>
</feature>
<reference evidence="4 5" key="1">
    <citation type="submission" date="2016-10" db="EMBL/GenBank/DDBJ databases">
        <authorList>
            <person name="de Groot N.N."/>
        </authorList>
    </citation>
    <scope>NUCLEOTIDE SEQUENCE [LARGE SCALE GENOMIC DNA]</scope>
    <source>
        <strain evidence="4 5">LMG 24775</strain>
    </source>
</reference>
<dbReference type="AlphaFoldDB" id="A0A1H3UJ32"/>
<dbReference type="GeneID" id="94689020"/>
<reference evidence="3 6" key="2">
    <citation type="submission" date="2020-12" db="EMBL/GenBank/DDBJ databases">
        <title>FDA dAtabase for Regulatory Grade micrObial Sequences (FDA-ARGOS): Supporting development and validation of Infectious Disease Dx tests.</title>
        <authorList>
            <person name="Sproer C."/>
            <person name="Gronow S."/>
            <person name="Severitt S."/>
            <person name="Schroder I."/>
            <person name="Tallon L."/>
            <person name="Sadzewicz L."/>
            <person name="Zhao X."/>
            <person name="Boylan J."/>
            <person name="Ott S."/>
            <person name="Bowen H."/>
            <person name="Vavikolanu K."/>
            <person name="Mehta A."/>
            <person name="Aluvathingal J."/>
            <person name="Nadendla S."/>
            <person name="Lowell S."/>
            <person name="Myers T."/>
            <person name="Yan Y."/>
            <person name="Sichtig H."/>
        </authorList>
    </citation>
    <scope>NUCLEOTIDE SEQUENCE [LARGE SCALE GENOMIC DNA]</scope>
    <source>
        <strain evidence="3 6">FDAARGOS_890</strain>
        <plasmid evidence="3 6">unnamed</plasmid>
    </source>
</reference>
<protein>
    <submittedName>
        <fullName evidence="3">Conjugal transfer protein TraH</fullName>
    </submittedName>
    <submittedName>
        <fullName evidence="4">Conjugative transfer pilus assembly protein TraH</fullName>
    </submittedName>
</protein>
<evidence type="ECO:0000313" key="6">
    <source>
        <dbReference type="Proteomes" id="UP000595064"/>
    </source>
</evidence>
<sequence length="500" mass="53630">MAKARRFRATVTAITIAAMAALMPAEASAGLKEAMNDMFVTTSTNAQTYKSQRLMGVYGGSLSIRSPGRGINIVQFAPPRIDAGCGGIDIFFGSFSFINGAQFEQLLRSIAANATGFAVKAAIKLMCNPCDEILSRLQQAMETLNSMAKNTCAIANSMVSGSIEPKLKEQAARVGTALSGALSLTADWVSGESKRQSQTPSDAATAGGNAQARDNNPNVGNFVWRAANETMGKGANTLQVFMTKRQAIEIIMGLFGTTVNRATEAGESCGPGVNPEVCDQPVQTYPSKIANWDQVLKASRFSPDGVGIYSCINESQECTKIDSSRKLPISEWGGVEDIVNQALFGTTRPEIRSNWTDSSIVGSFANKRPLVSGSLDARSQAILDMTPFPLLHFLLEAQKIPGAPEQIGLIVAQYLPDYFGYMLGIELLTIGKSAFTEQTKAMMPDGYAAELKIKEEALMKMRPDADKMNSMVKAVYDSLVINQRLTASQMRGASGSGDKR</sequence>
<dbReference type="InterPro" id="IPR010927">
    <property type="entry name" value="T4SS_TraH"/>
</dbReference>
<dbReference type="EMBL" id="FNPE01000049">
    <property type="protein sequence ID" value="SDZ62430.1"/>
    <property type="molecule type" value="Genomic_DNA"/>
</dbReference>